<evidence type="ECO:0000313" key="3">
    <source>
        <dbReference type="Proteomes" id="UP000095284"/>
    </source>
</evidence>
<evidence type="ECO:0000313" key="5">
    <source>
        <dbReference type="WBParaSite" id="BXY_0052600.1"/>
    </source>
</evidence>
<dbReference type="Proteomes" id="UP000095284">
    <property type="component" value="Unplaced"/>
</dbReference>
<dbReference type="WBParaSite" id="BXY_0052600.1">
    <property type="protein sequence ID" value="BXY_0052600.1"/>
    <property type="gene ID" value="BXY_0052600"/>
</dbReference>
<proteinExistence type="predicted"/>
<evidence type="ECO:0000313" key="1">
    <source>
        <dbReference type="EMBL" id="CAD5228273.1"/>
    </source>
</evidence>
<dbReference type="AlphaFoldDB" id="A0A1I7RIJ5"/>
<evidence type="ECO:0000313" key="2">
    <source>
        <dbReference type="EMBL" id="CAG9118812.1"/>
    </source>
</evidence>
<reference evidence="2" key="2">
    <citation type="submission" date="2020-08" db="EMBL/GenBank/DDBJ databases">
        <authorList>
            <person name="Kikuchi T."/>
        </authorList>
    </citation>
    <scope>NUCLEOTIDE SEQUENCE</scope>
    <source>
        <strain evidence="1">Ka4C1</strain>
    </source>
</reference>
<accession>A0A1I7RIJ5</accession>
<name>A0A1I7RIJ5_BURXY</name>
<dbReference type="EMBL" id="CAJFCV020000004">
    <property type="protein sequence ID" value="CAG9118812.1"/>
    <property type="molecule type" value="Genomic_DNA"/>
</dbReference>
<dbReference type="OrthoDB" id="6374621at2759"/>
<evidence type="ECO:0000313" key="4">
    <source>
        <dbReference type="Proteomes" id="UP000659654"/>
    </source>
</evidence>
<protein>
    <submittedName>
        <fullName evidence="1">(pine wood nematode) hypothetical protein</fullName>
    </submittedName>
</protein>
<organism evidence="3 5">
    <name type="scientific">Bursaphelenchus xylophilus</name>
    <name type="common">Pinewood nematode worm</name>
    <name type="synonym">Aphelenchoides xylophilus</name>
    <dbReference type="NCBI Taxonomy" id="6326"/>
    <lineage>
        <taxon>Eukaryota</taxon>
        <taxon>Metazoa</taxon>
        <taxon>Ecdysozoa</taxon>
        <taxon>Nematoda</taxon>
        <taxon>Chromadorea</taxon>
        <taxon>Rhabditida</taxon>
        <taxon>Tylenchina</taxon>
        <taxon>Tylenchomorpha</taxon>
        <taxon>Aphelenchoidea</taxon>
        <taxon>Aphelenchoididae</taxon>
        <taxon>Bursaphelenchus</taxon>
    </lineage>
</organism>
<reference evidence="5" key="1">
    <citation type="submission" date="2016-11" db="UniProtKB">
        <authorList>
            <consortium name="WormBaseParasite"/>
        </authorList>
    </citation>
    <scope>IDENTIFICATION</scope>
</reference>
<dbReference type="Proteomes" id="UP000582659">
    <property type="component" value="Unassembled WGS sequence"/>
</dbReference>
<dbReference type="Proteomes" id="UP000659654">
    <property type="component" value="Unassembled WGS sequence"/>
</dbReference>
<dbReference type="SMR" id="A0A1I7RIJ5"/>
<gene>
    <name evidence="1" type="ORF">BXYJ_LOCUS10362</name>
</gene>
<dbReference type="EMBL" id="CAJFDI010000004">
    <property type="protein sequence ID" value="CAD5228273.1"/>
    <property type="molecule type" value="Genomic_DNA"/>
</dbReference>
<sequence length="78" mass="9328">MHRPTTRSLSKAKSVTNDKIVDYDRKVRAELKPETDKKNLEKELHENRVKMLLEVVKQSKDDAWKYQSLEEIFRNGRQ</sequence>
<keyword evidence="4" id="KW-1185">Reference proteome</keyword>